<organism evidence="6 7">
    <name type="scientific">Mycena albidolilacea</name>
    <dbReference type="NCBI Taxonomy" id="1033008"/>
    <lineage>
        <taxon>Eukaryota</taxon>
        <taxon>Fungi</taxon>
        <taxon>Dikarya</taxon>
        <taxon>Basidiomycota</taxon>
        <taxon>Agaricomycotina</taxon>
        <taxon>Agaricomycetes</taxon>
        <taxon>Agaricomycetidae</taxon>
        <taxon>Agaricales</taxon>
        <taxon>Marasmiineae</taxon>
        <taxon>Mycenaceae</taxon>
        <taxon>Mycena</taxon>
    </lineage>
</organism>
<dbReference type="EMBL" id="JARIHO010000059">
    <property type="protein sequence ID" value="KAJ7318206.1"/>
    <property type="molecule type" value="Genomic_DNA"/>
</dbReference>
<dbReference type="GO" id="GO:0008270">
    <property type="term" value="F:zinc ion binding"/>
    <property type="evidence" value="ECO:0007669"/>
    <property type="project" value="UniProtKB-KW"/>
</dbReference>
<keyword evidence="2 4" id="KW-0863">Zinc-finger</keyword>
<dbReference type="Proteomes" id="UP001218218">
    <property type="component" value="Unassembled WGS sequence"/>
</dbReference>
<dbReference type="Pfam" id="PF01753">
    <property type="entry name" value="zf-MYND"/>
    <property type="match status" value="1"/>
</dbReference>
<keyword evidence="1" id="KW-0479">Metal-binding</keyword>
<evidence type="ECO:0000313" key="7">
    <source>
        <dbReference type="Proteomes" id="UP001218218"/>
    </source>
</evidence>
<reference evidence="6" key="1">
    <citation type="submission" date="2023-03" db="EMBL/GenBank/DDBJ databases">
        <title>Massive genome expansion in bonnet fungi (Mycena s.s.) driven by repeated elements and novel gene families across ecological guilds.</title>
        <authorList>
            <consortium name="Lawrence Berkeley National Laboratory"/>
            <person name="Harder C.B."/>
            <person name="Miyauchi S."/>
            <person name="Viragh M."/>
            <person name="Kuo A."/>
            <person name="Thoen E."/>
            <person name="Andreopoulos B."/>
            <person name="Lu D."/>
            <person name="Skrede I."/>
            <person name="Drula E."/>
            <person name="Henrissat B."/>
            <person name="Morin E."/>
            <person name="Kohler A."/>
            <person name="Barry K."/>
            <person name="LaButti K."/>
            <person name="Morin E."/>
            <person name="Salamov A."/>
            <person name="Lipzen A."/>
            <person name="Mereny Z."/>
            <person name="Hegedus B."/>
            <person name="Baldrian P."/>
            <person name="Stursova M."/>
            <person name="Weitz H."/>
            <person name="Taylor A."/>
            <person name="Grigoriev I.V."/>
            <person name="Nagy L.G."/>
            <person name="Martin F."/>
            <person name="Kauserud H."/>
        </authorList>
    </citation>
    <scope>NUCLEOTIDE SEQUENCE</scope>
    <source>
        <strain evidence="6">CBHHK002</strain>
    </source>
</reference>
<dbReference type="PROSITE" id="PS50865">
    <property type="entry name" value="ZF_MYND_2"/>
    <property type="match status" value="1"/>
</dbReference>
<dbReference type="InterPro" id="IPR002893">
    <property type="entry name" value="Znf_MYND"/>
</dbReference>
<name>A0AAD6ZDD7_9AGAR</name>
<accession>A0AAD6ZDD7</accession>
<evidence type="ECO:0000256" key="4">
    <source>
        <dbReference type="PROSITE-ProRule" id="PRU00134"/>
    </source>
</evidence>
<sequence>MLRPILPANLTTTDQRIKWINGFFWKISRDMRHTADWRCEFCTKEAREIVKINVTRMRLDPPRAKSYIHNVCDANTGPCAEVLRIMETEMARLSGFPPTLPPTTQTRQKKKPPVSATCAYCRKVRDSENLELCPKCHFTRYCGLACQRMDLSRHKVCCKAIKEIKWYWP</sequence>
<evidence type="ECO:0000256" key="1">
    <source>
        <dbReference type="ARBA" id="ARBA00022723"/>
    </source>
</evidence>
<dbReference type="PROSITE" id="PS01360">
    <property type="entry name" value="ZF_MYND_1"/>
    <property type="match status" value="1"/>
</dbReference>
<dbReference type="AlphaFoldDB" id="A0AAD6ZDD7"/>
<protein>
    <recommendedName>
        <fullName evidence="5">MYND-type domain-containing protein</fullName>
    </recommendedName>
</protein>
<gene>
    <name evidence="6" type="ORF">DFH08DRAFT_715225</name>
</gene>
<evidence type="ECO:0000256" key="2">
    <source>
        <dbReference type="ARBA" id="ARBA00022771"/>
    </source>
</evidence>
<keyword evidence="7" id="KW-1185">Reference proteome</keyword>
<feature type="domain" description="MYND-type" evidence="5">
    <location>
        <begin position="118"/>
        <end position="158"/>
    </location>
</feature>
<dbReference type="SUPFAM" id="SSF144232">
    <property type="entry name" value="HIT/MYND zinc finger-like"/>
    <property type="match status" value="1"/>
</dbReference>
<evidence type="ECO:0000259" key="5">
    <source>
        <dbReference type="PROSITE" id="PS50865"/>
    </source>
</evidence>
<proteinExistence type="predicted"/>
<comment type="caution">
    <text evidence="6">The sequence shown here is derived from an EMBL/GenBank/DDBJ whole genome shotgun (WGS) entry which is preliminary data.</text>
</comment>
<keyword evidence="3" id="KW-0862">Zinc</keyword>
<dbReference type="Gene3D" id="6.10.140.2220">
    <property type="match status" value="1"/>
</dbReference>
<evidence type="ECO:0000256" key="3">
    <source>
        <dbReference type="ARBA" id="ARBA00022833"/>
    </source>
</evidence>
<evidence type="ECO:0000313" key="6">
    <source>
        <dbReference type="EMBL" id="KAJ7318206.1"/>
    </source>
</evidence>